<protein>
    <submittedName>
        <fullName evidence="3">Uncharacterized protein</fullName>
    </submittedName>
</protein>
<dbReference type="EMBL" id="JAWQEG010005337">
    <property type="protein sequence ID" value="KAK3858352.1"/>
    <property type="molecule type" value="Genomic_DNA"/>
</dbReference>
<evidence type="ECO:0000256" key="1">
    <source>
        <dbReference type="ARBA" id="ARBA00022460"/>
    </source>
</evidence>
<dbReference type="InterPro" id="IPR050468">
    <property type="entry name" value="Cuticle_Struct_Prot"/>
</dbReference>
<accession>A0AAE1BWK4</accession>
<evidence type="ECO:0000256" key="2">
    <source>
        <dbReference type="PROSITE-ProRule" id="PRU00497"/>
    </source>
</evidence>
<comment type="caution">
    <text evidence="3">The sequence shown here is derived from an EMBL/GenBank/DDBJ whole genome shotgun (WGS) entry which is preliminary data.</text>
</comment>
<dbReference type="Pfam" id="PF00379">
    <property type="entry name" value="Chitin_bind_4"/>
    <property type="match status" value="1"/>
</dbReference>
<dbReference type="PRINTS" id="PR00947">
    <property type="entry name" value="CUTICLE"/>
</dbReference>
<sequence>MCFLSIRPPPPRGLPRLISLWMPSVTRNIRRFFFKVLLVLTSVLTVSLAAPQLFGRGRVGGEESTAAILLDDRSDDHDGNFSYEYVTENGIVVTVAGRRGSRGQSNMLGSYRFPFPDGTFAVVNYVADEAGYRAESPLLPTPHPLPAHALLQVRFAEEQRARGIDFQ</sequence>
<dbReference type="PANTHER" id="PTHR10380">
    <property type="entry name" value="CUTICLE PROTEIN"/>
    <property type="match status" value="1"/>
</dbReference>
<dbReference type="PROSITE" id="PS00233">
    <property type="entry name" value="CHIT_BIND_RR_1"/>
    <property type="match status" value="1"/>
</dbReference>
<dbReference type="GO" id="GO:0008010">
    <property type="term" value="F:structural constituent of chitin-based larval cuticle"/>
    <property type="evidence" value="ECO:0007669"/>
    <property type="project" value="TreeGrafter"/>
</dbReference>
<name>A0AAE1BWK4_PETCI</name>
<dbReference type="AlphaFoldDB" id="A0AAE1BWK4"/>
<keyword evidence="1 2" id="KW-0193">Cuticle</keyword>
<dbReference type="PANTHER" id="PTHR10380:SF173">
    <property type="entry name" value="CUTICULAR PROTEIN 47EF, ISOFORM C-RELATED"/>
    <property type="match status" value="1"/>
</dbReference>
<organism evidence="3 4">
    <name type="scientific">Petrolisthes cinctipes</name>
    <name type="common">Flat porcelain crab</name>
    <dbReference type="NCBI Taxonomy" id="88211"/>
    <lineage>
        <taxon>Eukaryota</taxon>
        <taxon>Metazoa</taxon>
        <taxon>Ecdysozoa</taxon>
        <taxon>Arthropoda</taxon>
        <taxon>Crustacea</taxon>
        <taxon>Multicrustacea</taxon>
        <taxon>Malacostraca</taxon>
        <taxon>Eumalacostraca</taxon>
        <taxon>Eucarida</taxon>
        <taxon>Decapoda</taxon>
        <taxon>Pleocyemata</taxon>
        <taxon>Anomura</taxon>
        <taxon>Galatheoidea</taxon>
        <taxon>Porcellanidae</taxon>
        <taxon>Petrolisthes</taxon>
    </lineage>
</organism>
<proteinExistence type="predicted"/>
<dbReference type="GO" id="GO:0062129">
    <property type="term" value="C:chitin-based extracellular matrix"/>
    <property type="evidence" value="ECO:0007669"/>
    <property type="project" value="TreeGrafter"/>
</dbReference>
<dbReference type="Proteomes" id="UP001286313">
    <property type="component" value="Unassembled WGS sequence"/>
</dbReference>
<dbReference type="PROSITE" id="PS51155">
    <property type="entry name" value="CHIT_BIND_RR_2"/>
    <property type="match status" value="1"/>
</dbReference>
<dbReference type="InterPro" id="IPR000618">
    <property type="entry name" value="Insect_cuticle"/>
</dbReference>
<keyword evidence="4" id="KW-1185">Reference proteome</keyword>
<evidence type="ECO:0000313" key="3">
    <source>
        <dbReference type="EMBL" id="KAK3858352.1"/>
    </source>
</evidence>
<evidence type="ECO:0000313" key="4">
    <source>
        <dbReference type="Proteomes" id="UP001286313"/>
    </source>
</evidence>
<reference evidence="3" key="1">
    <citation type="submission" date="2023-10" db="EMBL/GenBank/DDBJ databases">
        <title>Genome assemblies of two species of porcelain crab, Petrolisthes cinctipes and Petrolisthes manimaculis (Anomura: Porcellanidae).</title>
        <authorList>
            <person name="Angst P."/>
        </authorList>
    </citation>
    <scope>NUCLEOTIDE SEQUENCE</scope>
    <source>
        <strain evidence="3">PB745_01</strain>
        <tissue evidence="3">Gill</tissue>
    </source>
</reference>
<gene>
    <name evidence="3" type="ORF">Pcinc_035454</name>
</gene>
<dbReference type="InterPro" id="IPR031311">
    <property type="entry name" value="CHIT_BIND_RR_consensus"/>
</dbReference>